<evidence type="ECO:0000256" key="1">
    <source>
        <dbReference type="SAM" id="MobiDB-lite"/>
    </source>
</evidence>
<feature type="compositionally biased region" description="Pro residues" evidence="1">
    <location>
        <begin position="321"/>
        <end position="333"/>
    </location>
</feature>
<feature type="compositionally biased region" description="Polar residues" evidence="1">
    <location>
        <begin position="158"/>
        <end position="168"/>
    </location>
</feature>
<dbReference type="Proteomes" id="UP000313359">
    <property type="component" value="Unassembled WGS sequence"/>
</dbReference>
<sequence length="428" mass="45034">MMVMDWDIVSAPAQCSIWPVSLPTLGHLQDPCCGHVWQANYSQTSLQVNMNIGSPSISICGRGSGDSRARSCAPDPSGVVEIRGYFARRDLDRSSTQACDGPQPPSALGTTRPSGRRLAVSGLGVLLVLDPSNGSMPNRAKRTRSVASPAGVAKSGSRRPTSSSQTCRAASRSKPGSGAQCMRTTTCTCTRRDFQLGGNVASKQGQDERATATCDLPATYRSLSISIPRSGARFVRSVCEVICAPPLSLEWPGGARGSALPRVLSPLLSAQLSTTSTIHSFSDSVGQSFNKQLSKLGLEAASVDRASLNSRTTLSCARPGPRIPFSPFGPSPPSRSRSHSPATKPKNCTHSCIVAMHIAASDRQASQKAARLGRVHSVWCVVCGVWWRVGSGVSHRLQLQLPSVCAGSGLCPDIGGFGVSPFSSQFSP</sequence>
<feature type="region of interest" description="Disordered" evidence="1">
    <location>
        <begin position="130"/>
        <end position="182"/>
    </location>
</feature>
<dbReference type="EMBL" id="ML122284">
    <property type="protein sequence ID" value="RPD56895.1"/>
    <property type="molecule type" value="Genomic_DNA"/>
</dbReference>
<proteinExistence type="predicted"/>
<gene>
    <name evidence="2" type="ORF">L227DRAFT_240733</name>
</gene>
<reference evidence="2" key="1">
    <citation type="journal article" date="2018" name="Genome Biol. Evol.">
        <title>Genomics and development of Lentinus tigrinus, a white-rot wood-decaying mushroom with dimorphic fruiting bodies.</title>
        <authorList>
            <person name="Wu B."/>
            <person name="Xu Z."/>
            <person name="Knudson A."/>
            <person name="Carlson A."/>
            <person name="Chen N."/>
            <person name="Kovaka S."/>
            <person name="LaButti K."/>
            <person name="Lipzen A."/>
            <person name="Pennachio C."/>
            <person name="Riley R."/>
            <person name="Schakwitz W."/>
            <person name="Umezawa K."/>
            <person name="Ohm R.A."/>
            <person name="Grigoriev I.V."/>
            <person name="Nagy L.G."/>
            <person name="Gibbons J."/>
            <person name="Hibbett D."/>
        </authorList>
    </citation>
    <scope>NUCLEOTIDE SEQUENCE [LARGE SCALE GENOMIC DNA]</scope>
    <source>
        <strain evidence="2">ALCF2SS1-6</strain>
    </source>
</reference>
<name>A0A5C2S0G8_9APHY</name>
<accession>A0A5C2S0G8</accession>
<dbReference type="AlphaFoldDB" id="A0A5C2S0G8"/>
<feature type="region of interest" description="Disordered" evidence="1">
    <location>
        <begin position="93"/>
        <end position="115"/>
    </location>
</feature>
<keyword evidence="3" id="KW-1185">Reference proteome</keyword>
<evidence type="ECO:0000313" key="3">
    <source>
        <dbReference type="Proteomes" id="UP000313359"/>
    </source>
</evidence>
<feature type="region of interest" description="Disordered" evidence="1">
    <location>
        <begin position="315"/>
        <end position="346"/>
    </location>
</feature>
<evidence type="ECO:0000313" key="2">
    <source>
        <dbReference type="EMBL" id="RPD56895.1"/>
    </source>
</evidence>
<protein>
    <submittedName>
        <fullName evidence="2">Uncharacterized protein</fullName>
    </submittedName>
</protein>
<organism evidence="2 3">
    <name type="scientific">Lentinus tigrinus ALCF2SS1-6</name>
    <dbReference type="NCBI Taxonomy" id="1328759"/>
    <lineage>
        <taxon>Eukaryota</taxon>
        <taxon>Fungi</taxon>
        <taxon>Dikarya</taxon>
        <taxon>Basidiomycota</taxon>
        <taxon>Agaricomycotina</taxon>
        <taxon>Agaricomycetes</taxon>
        <taxon>Polyporales</taxon>
        <taxon>Polyporaceae</taxon>
        <taxon>Lentinus</taxon>
    </lineage>
</organism>